<keyword evidence="2" id="KW-0489">Methyltransferase</keyword>
<comment type="caution">
    <text evidence="2">The sequence shown here is derived from an EMBL/GenBank/DDBJ whole genome shotgun (WGS) entry which is preliminary data.</text>
</comment>
<dbReference type="GO" id="GO:0008168">
    <property type="term" value="F:methyltransferase activity"/>
    <property type="evidence" value="ECO:0007669"/>
    <property type="project" value="UniProtKB-KW"/>
</dbReference>
<feature type="domain" description="Methyltransferase FkbM" evidence="1">
    <location>
        <begin position="93"/>
        <end position="253"/>
    </location>
</feature>
<gene>
    <name evidence="2" type="ORF">QQ91_001855</name>
</gene>
<dbReference type="AlphaFoldDB" id="A0A0C1YP18"/>
<dbReference type="PANTHER" id="PTHR34203:SF15">
    <property type="entry name" value="SLL1173 PROTEIN"/>
    <property type="match status" value="1"/>
</dbReference>
<reference evidence="2" key="3">
    <citation type="submission" date="2020-02" db="EMBL/GenBank/DDBJ databases">
        <authorList>
            <person name="Sarangi A.N."/>
            <person name="Ghosh S."/>
            <person name="Mukherjee M."/>
            <person name="Tripathy S."/>
        </authorList>
    </citation>
    <scope>NUCLEOTIDE SEQUENCE</scope>
    <source>
        <strain evidence="2">BDU141951</strain>
    </source>
</reference>
<evidence type="ECO:0000259" key="1">
    <source>
        <dbReference type="Pfam" id="PF05050"/>
    </source>
</evidence>
<organism evidence="2">
    <name type="scientific">Lyngbya confervoides BDU141951</name>
    <dbReference type="NCBI Taxonomy" id="1574623"/>
    <lineage>
        <taxon>Bacteria</taxon>
        <taxon>Bacillati</taxon>
        <taxon>Cyanobacteriota</taxon>
        <taxon>Cyanophyceae</taxon>
        <taxon>Oscillatoriophycideae</taxon>
        <taxon>Oscillatoriales</taxon>
        <taxon>Microcoleaceae</taxon>
        <taxon>Lyngbya</taxon>
    </lineage>
</organism>
<protein>
    <submittedName>
        <fullName evidence="2">FkbM family methyltransferase</fullName>
    </submittedName>
</protein>
<dbReference type="GO" id="GO:0032259">
    <property type="term" value="P:methylation"/>
    <property type="evidence" value="ECO:0007669"/>
    <property type="project" value="UniProtKB-KW"/>
</dbReference>
<accession>A0A0C1YP18</accession>
<reference evidence="2" key="1">
    <citation type="submission" date="2014-11" db="EMBL/GenBank/DDBJ databases">
        <authorList>
            <person name="Malar M.C."/>
            <person name="Sen D."/>
            <person name="Tripathy S."/>
        </authorList>
    </citation>
    <scope>NUCLEOTIDE SEQUENCE</scope>
    <source>
        <strain evidence="2">BDU141951</strain>
    </source>
</reference>
<dbReference type="Pfam" id="PF05050">
    <property type="entry name" value="Methyltransf_21"/>
    <property type="match status" value="1"/>
</dbReference>
<dbReference type="InterPro" id="IPR006342">
    <property type="entry name" value="FkbM_mtfrase"/>
</dbReference>
<dbReference type="PANTHER" id="PTHR34203">
    <property type="entry name" value="METHYLTRANSFERASE, FKBM FAMILY PROTEIN"/>
    <property type="match status" value="1"/>
</dbReference>
<dbReference type="InterPro" id="IPR029063">
    <property type="entry name" value="SAM-dependent_MTases_sf"/>
</dbReference>
<proteinExistence type="predicted"/>
<sequence>MSVKEAVIQGMRTVSPLTAPFFDTLLAWSQKHRELRFLLPAGKQFVYDHYLGKFRVNIDTTYPIEVEMATGRYDLKTSAVLQKFITADATVLDIGANVGALTLLMASLAEQGRVIAIEPGPTTFARLQANVELNPQLAKRVDIYQLGIADQPGMLYWQEDANVPGNAGLLSQEGVKVEVQALDDFISQLALDRLDFIKIDVEGMEYEVIKGGLNAIAQYRPILYYETLESFRVNRGFDIYNQIFQLLQDLDYRQFAIAPNAQTIEVQNLNQLLSPNTLAIPAEKVDTGQ</sequence>
<dbReference type="NCBIfam" id="TIGR01444">
    <property type="entry name" value="fkbM_fam"/>
    <property type="match status" value="1"/>
</dbReference>
<dbReference type="InterPro" id="IPR052514">
    <property type="entry name" value="SAM-dependent_MTase"/>
</dbReference>
<name>A0A0C1YP18_9CYAN</name>
<dbReference type="Gene3D" id="3.40.50.150">
    <property type="entry name" value="Vaccinia Virus protein VP39"/>
    <property type="match status" value="1"/>
</dbReference>
<dbReference type="EMBL" id="JTHE02000002">
    <property type="protein sequence ID" value="NEV65856.1"/>
    <property type="molecule type" value="Genomic_DNA"/>
</dbReference>
<evidence type="ECO:0000313" key="2">
    <source>
        <dbReference type="EMBL" id="NEV65856.1"/>
    </source>
</evidence>
<reference evidence="2" key="2">
    <citation type="journal article" date="2015" name="Genome Announc.">
        <title>Draft Genome Sequence of Filamentous Marine Cyanobacterium Lyngbya confervoides Strain BDU141951.</title>
        <authorList>
            <person name="Chandrababunaidu M.M."/>
            <person name="Sen D."/>
            <person name="Tripathy S."/>
        </authorList>
    </citation>
    <scope>NUCLEOTIDE SEQUENCE</scope>
    <source>
        <strain evidence="2">BDU141951</strain>
    </source>
</reference>
<keyword evidence="2" id="KW-0808">Transferase</keyword>
<dbReference type="SUPFAM" id="SSF53335">
    <property type="entry name" value="S-adenosyl-L-methionine-dependent methyltransferases"/>
    <property type="match status" value="1"/>
</dbReference>